<evidence type="ECO:0000256" key="4">
    <source>
        <dbReference type="ARBA" id="ARBA00022692"/>
    </source>
</evidence>
<gene>
    <name evidence="9" type="ORF">PRIO_4298</name>
</gene>
<keyword evidence="6 7" id="KW-0472">Membrane</keyword>
<dbReference type="GO" id="GO:0022857">
    <property type="term" value="F:transmembrane transporter activity"/>
    <property type="evidence" value="ECO:0007669"/>
    <property type="project" value="InterPro"/>
</dbReference>
<evidence type="ECO:0000256" key="6">
    <source>
        <dbReference type="ARBA" id="ARBA00023136"/>
    </source>
</evidence>
<feature type="transmembrane region" description="Helical" evidence="7">
    <location>
        <begin position="397"/>
        <end position="421"/>
    </location>
</feature>
<feature type="transmembrane region" description="Helical" evidence="7">
    <location>
        <begin position="286"/>
        <end position="303"/>
    </location>
</feature>
<sequence>MSSRSYGRFLLLWMGEWISSIGSGLTAFALGVYVFHMTGTATSVAMVTLCAYVPSIVLGPFGGVLADRFDRRLMMITGDLGSAVGLVFILVLMLEGEPSLGQICLGVALSSVFVSLLEPAYKATITDLLSVEQFAKASGLVQLAASSKYLLSPVLAGSLLAITDIKNILIIDIFTFLVTVFAVFAVKRSMNTPKSAAVTGVPLQLFKDLREGWKALASVQGVLQLIFVLSMVTFCAGFLQTLFTPLLLAFTDTRTLGMIESISAVGMLAGSLVIGIFSLKGNIVRLLAVSLGVAGLCFALVGMSTNTALITSAGFLFFAALPFVNTSADVMIRSNIPGEVQGRAWGIIGVLSQFGYVAAYACSGVLSDQVFNPLLQEGGMLASSVGRIIGTGEGRGIGLLLMVAGGLIVFAAFMISGMTSIRSLNKKMK</sequence>
<keyword evidence="3" id="KW-1003">Cell membrane</keyword>
<evidence type="ECO:0000256" key="1">
    <source>
        <dbReference type="ARBA" id="ARBA00004651"/>
    </source>
</evidence>
<accession>A0A0E4HFF6</accession>
<proteinExistence type="predicted"/>
<keyword evidence="2" id="KW-0813">Transport</keyword>
<dbReference type="PATRIC" id="fig|1073571.4.peg.4603"/>
<keyword evidence="4 7" id="KW-0812">Transmembrane</keyword>
<evidence type="ECO:0000313" key="10">
    <source>
        <dbReference type="Proteomes" id="UP000033163"/>
    </source>
</evidence>
<evidence type="ECO:0000259" key="8">
    <source>
        <dbReference type="PROSITE" id="PS50850"/>
    </source>
</evidence>
<dbReference type="InterPro" id="IPR036259">
    <property type="entry name" value="MFS_trans_sf"/>
</dbReference>
<feature type="transmembrane region" description="Helical" evidence="7">
    <location>
        <begin position="168"/>
        <end position="186"/>
    </location>
</feature>
<evidence type="ECO:0000313" key="9">
    <source>
        <dbReference type="EMBL" id="CQR56700.1"/>
    </source>
</evidence>
<evidence type="ECO:0000256" key="3">
    <source>
        <dbReference type="ARBA" id="ARBA00022475"/>
    </source>
</evidence>
<dbReference type="InterPro" id="IPR020846">
    <property type="entry name" value="MFS_dom"/>
</dbReference>
<dbReference type="KEGG" id="pri:PRIO_4298"/>
<organism evidence="9 10">
    <name type="scientific">Paenibacillus riograndensis SBR5</name>
    <dbReference type="NCBI Taxonomy" id="1073571"/>
    <lineage>
        <taxon>Bacteria</taxon>
        <taxon>Bacillati</taxon>
        <taxon>Bacillota</taxon>
        <taxon>Bacilli</taxon>
        <taxon>Bacillales</taxon>
        <taxon>Paenibacillaceae</taxon>
        <taxon>Paenibacillus</taxon>
        <taxon>Paenibacillus sonchi group</taxon>
    </lineage>
</organism>
<feature type="transmembrane region" description="Helical" evidence="7">
    <location>
        <begin position="215"/>
        <end position="239"/>
    </location>
</feature>
<dbReference type="GO" id="GO:0005886">
    <property type="term" value="C:plasma membrane"/>
    <property type="evidence" value="ECO:0007669"/>
    <property type="project" value="UniProtKB-SubCell"/>
</dbReference>
<dbReference type="Gene3D" id="1.20.1250.20">
    <property type="entry name" value="MFS general substrate transporter like domains"/>
    <property type="match status" value="1"/>
</dbReference>
<dbReference type="SUPFAM" id="SSF103473">
    <property type="entry name" value="MFS general substrate transporter"/>
    <property type="match status" value="1"/>
</dbReference>
<comment type="subcellular location">
    <subcellularLocation>
        <location evidence="1">Cell membrane</location>
        <topology evidence="1">Multi-pass membrane protein</topology>
    </subcellularLocation>
</comment>
<feature type="transmembrane region" description="Helical" evidence="7">
    <location>
        <begin position="344"/>
        <end position="366"/>
    </location>
</feature>
<dbReference type="InterPro" id="IPR011701">
    <property type="entry name" value="MFS"/>
</dbReference>
<dbReference type="CDD" id="cd06173">
    <property type="entry name" value="MFS_MefA_like"/>
    <property type="match status" value="1"/>
</dbReference>
<dbReference type="Pfam" id="PF07690">
    <property type="entry name" value="MFS_1"/>
    <property type="match status" value="1"/>
</dbReference>
<dbReference type="PROSITE" id="PS50850">
    <property type="entry name" value="MFS"/>
    <property type="match status" value="1"/>
</dbReference>
<evidence type="ECO:0000256" key="5">
    <source>
        <dbReference type="ARBA" id="ARBA00022989"/>
    </source>
</evidence>
<dbReference type="PANTHER" id="PTHR43266:SF2">
    <property type="entry name" value="MAJOR FACILITATOR SUPERFAMILY (MFS) PROFILE DOMAIN-CONTAINING PROTEIN"/>
    <property type="match status" value="1"/>
</dbReference>
<dbReference type="HOGENOM" id="CLU_034180_16_0_9"/>
<feature type="transmembrane region" description="Helical" evidence="7">
    <location>
        <begin position="12"/>
        <end position="35"/>
    </location>
</feature>
<dbReference type="Proteomes" id="UP000033163">
    <property type="component" value="Chromosome I"/>
</dbReference>
<evidence type="ECO:0000256" key="2">
    <source>
        <dbReference type="ARBA" id="ARBA00022448"/>
    </source>
</evidence>
<dbReference type="PANTHER" id="PTHR43266">
    <property type="entry name" value="MACROLIDE-EFFLUX PROTEIN"/>
    <property type="match status" value="1"/>
</dbReference>
<feature type="transmembrane region" description="Helical" evidence="7">
    <location>
        <begin position="309"/>
        <end position="332"/>
    </location>
</feature>
<feature type="domain" description="Major facilitator superfamily (MFS) profile" evidence="8">
    <location>
        <begin position="8"/>
        <end position="429"/>
    </location>
</feature>
<protein>
    <submittedName>
        <fullName evidence="9">Major facilitator superfamily MFS_1</fullName>
    </submittedName>
</protein>
<dbReference type="AlphaFoldDB" id="A0A0E4HFF6"/>
<keyword evidence="5 7" id="KW-1133">Transmembrane helix</keyword>
<reference evidence="10" key="1">
    <citation type="submission" date="2015-03" db="EMBL/GenBank/DDBJ databases">
        <authorList>
            <person name="Wibberg D."/>
        </authorList>
    </citation>
    <scope>NUCLEOTIDE SEQUENCE [LARGE SCALE GENOMIC DNA]</scope>
</reference>
<feature type="transmembrane region" description="Helical" evidence="7">
    <location>
        <begin position="259"/>
        <end position="279"/>
    </location>
</feature>
<evidence type="ECO:0000256" key="7">
    <source>
        <dbReference type="SAM" id="Phobius"/>
    </source>
</evidence>
<feature type="transmembrane region" description="Helical" evidence="7">
    <location>
        <begin position="73"/>
        <end position="94"/>
    </location>
</feature>
<feature type="transmembrane region" description="Helical" evidence="7">
    <location>
        <begin position="41"/>
        <end position="66"/>
    </location>
</feature>
<dbReference type="EMBL" id="LN831776">
    <property type="protein sequence ID" value="CQR56700.1"/>
    <property type="molecule type" value="Genomic_DNA"/>
</dbReference>
<name>A0A0E4HFF6_9BACL</name>